<evidence type="ECO:0000313" key="1">
    <source>
        <dbReference type="EMBL" id="CEF63528.1"/>
    </source>
</evidence>
<dbReference type="GeneID" id="36375893"/>
<protein>
    <submittedName>
        <fullName evidence="1 3">Uncharacterized protein</fullName>
    </submittedName>
</protein>
<dbReference type="Proteomes" id="UP000035682">
    <property type="component" value="Unplaced"/>
</dbReference>
<dbReference type="OrthoDB" id="5833117at2759"/>
<evidence type="ECO:0000313" key="2">
    <source>
        <dbReference type="Proteomes" id="UP000035682"/>
    </source>
</evidence>
<dbReference type="WBParaSite" id="SRAE_1000178900.1">
    <property type="protein sequence ID" value="SRAE_1000178900.1"/>
    <property type="gene ID" value="WBGene00258398"/>
</dbReference>
<reference evidence="3" key="2">
    <citation type="submission" date="2020-12" db="UniProtKB">
        <authorList>
            <consortium name="WormBaseParasite"/>
        </authorList>
    </citation>
    <scope>IDENTIFICATION</scope>
</reference>
<proteinExistence type="predicted"/>
<evidence type="ECO:0000313" key="4">
    <source>
        <dbReference type="WormBase" id="SRAE_1000178900"/>
    </source>
</evidence>
<keyword evidence="2" id="KW-1185">Reference proteome</keyword>
<dbReference type="EMBL" id="LN609528">
    <property type="protein sequence ID" value="CEF63528.1"/>
    <property type="molecule type" value="Genomic_DNA"/>
</dbReference>
<evidence type="ECO:0000313" key="3">
    <source>
        <dbReference type="WBParaSite" id="SRAE_1000178900.1"/>
    </source>
</evidence>
<reference evidence="1 2" key="1">
    <citation type="submission" date="2014-09" db="EMBL/GenBank/DDBJ databases">
        <authorList>
            <person name="Martin A.A."/>
        </authorList>
    </citation>
    <scope>NUCLEOTIDE SEQUENCE</scope>
    <source>
        <strain evidence="2">ED321</strain>
        <strain evidence="1">ED321 Heterogonic</strain>
    </source>
</reference>
<name>A0A090MW86_STRRB</name>
<dbReference type="WormBase" id="SRAE_1000178900">
    <property type="protein sequence ID" value="SRP05366"/>
    <property type="gene ID" value="WBGene00258398"/>
</dbReference>
<organism evidence="1">
    <name type="scientific">Strongyloides ratti</name>
    <name type="common">Parasitic roundworm</name>
    <dbReference type="NCBI Taxonomy" id="34506"/>
    <lineage>
        <taxon>Eukaryota</taxon>
        <taxon>Metazoa</taxon>
        <taxon>Ecdysozoa</taxon>
        <taxon>Nematoda</taxon>
        <taxon>Chromadorea</taxon>
        <taxon>Rhabditida</taxon>
        <taxon>Tylenchina</taxon>
        <taxon>Panagrolaimomorpha</taxon>
        <taxon>Strongyloidoidea</taxon>
        <taxon>Strongyloididae</taxon>
        <taxon>Strongyloides</taxon>
    </lineage>
</organism>
<accession>A0A090MW86</accession>
<sequence length="128" mass="14826">MTTTQDDMIDIENPSVKRKKVLGVINNDPVAPTIFTSMVTNIFLSNVFLYGFTGNLRLALLVSLFSVPISINSCLKDAENDFEKWQKLSKLREKGIPERFYPYKCKYDWTGYEDEMKFVIEKKANNKK</sequence>
<dbReference type="AlphaFoldDB" id="A0A090MW86"/>
<gene>
    <name evidence="1 3 4" type="ORF">SRAE_1000178900</name>
</gene>
<dbReference type="STRING" id="34506.A0A090MW86"/>
<dbReference type="CTD" id="36375893"/>
<dbReference type="OMA" id="RFMPYKC"/>
<dbReference type="RefSeq" id="XP_024502730.1">
    <property type="nucleotide sequence ID" value="XM_024648787.1"/>
</dbReference>